<dbReference type="EMBL" id="JBHTBD010000001">
    <property type="protein sequence ID" value="MFC7293773.1"/>
    <property type="molecule type" value="Genomic_DNA"/>
</dbReference>
<dbReference type="SUPFAM" id="SSF53474">
    <property type="entry name" value="alpha/beta-Hydrolases"/>
    <property type="match status" value="1"/>
</dbReference>
<dbReference type="GO" id="GO:0016787">
    <property type="term" value="F:hydrolase activity"/>
    <property type="evidence" value="ECO:0007669"/>
    <property type="project" value="UniProtKB-KW"/>
</dbReference>
<dbReference type="Proteomes" id="UP001596506">
    <property type="component" value="Unassembled WGS sequence"/>
</dbReference>
<reference evidence="3" key="1">
    <citation type="journal article" date="2019" name="Int. J. Syst. Evol. Microbiol.">
        <title>The Global Catalogue of Microorganisms (GCM) 10K type strain sequencing project: providing services to taxonomists for standard genome sequencing and annotation.</title>
        <authorList>
            <consortium name="The Broad Institute Genomics Platform"/>
            <consortium name="The Broad Institute Genome Sequencing Center for Infectious Disease"/>
            <person name="Wu L."/>
            <person name="Ma J."/>
        </authorList>
    </citation>
    <scope>NUCLEOTIDE SEQUENCE [LARGE SCALE GENOMIC DNA]</scope>
    <source>
        <strain evidence="3">CCUG 60559</strain>
    </source>
</reference>
<dbReference type="InterPro" id="IPR000073">
    <property type="entry name" value="AB_hydrolase_1"/>
</dbReference>
<protein>
    <submittedName>
        <fullName evidence="2">Alpha/beta fold hydrolase</fullName>
    </submittedName>
</protein>
<gene>
    <name evidence="2" type="ORF">ACFQQA_03440</name>
</gene>
<dbReference type="RefSeq" id="WP_227520892.1">
    <property type="nucleotide sequence ID" value="NZ_JBHTBD010000001.1"/>
</dbReference>
<name>A0ABW2IS75_9GAMM</name>
<dbReference type="InterPro" id="IPR029058">
    <property type="entry name" value="AB_hydrolase_fold"/>
</dbReference>
<sequence length="249" mass="27677">MGSPEKTERLVVVGGWGVRVDMLAELYRHWPGPVELVSLDDFLLARCDSVVEVADELLSLYSGPSVWMGWSLGAQVVMEAASRDAWAVSAVITLAGFPRFIADESWPYGMDADLFESFSCGLRRGSERYWQHFLLLMISGADGGSNERRRMKEWLAKGPHVSPDNLVKSLEWLRHADQCSLWADARVPVLHVTGACDQIVANWNGGLKMQPSAMQVRIPGMAHWPGGGFAEDCRGAIETFLQWRRGVKS</sequence>
<evidence type="ECO:0000259" key="1">
    <source>
        <dbReference type="Pfam" id="PF12697"/>
    </source>
</evidence>
<dbReference type="Gene3D" id="3.40.50.1820">
    <property type="entry name" value="alpha/beta hydrolase"/>
    <property type="match status" value="1"/>
</dbReference>
<dbReference type="Pfam" id="PF12697">
    <property type="entry name" value="Abhydrolase_6"/>
    <property type="match status" value="1"/>
</dbReference>
<comment type="caution">
    <text evidence="2">The sequence shown here is derived from an EMBL/GenBank/DDBJ whole genome shotgun (WGS) entry which is preliminary data.</text>
</comment>
<accession>A0ABW2IS75</accession>
<keyword evidence="3" id="KW-1185">Reference proteome</keyword>
<evidence type="ECO:0000313" key="3">
    <source>
        <dbReference type="Proteomes" id="UP001596506"/>
    </source>
</evidence>
<evidence type="ECO:0000313" key="2">
    <source>
        <dbReference type="EMBL" id="MFC7293773.1"/>
    </source>
</evidence>
<keyword evidence="2" id="KW-0378">Hydrolase</keyword>
<organism evidence="2 3">
    <name type="scientific">Marinobacter aromaticivorans</name>
    <dbReference type="NCBI Taxonomy" id="1494078"/>
    <lineage>
        <taxon>Bacteria</taxon>
        <taxon>Pseudomonadati</taxon>
        <taxon>Pseudomonadota</taxon>
        <taxon>Gammaproteobacteria</taxon>
        <taxon>Pseudomonadales</taxon>
        <taxon>Marinobacteraceae</taxon>
        <taxon>Marinobacter</taxon>
    </lineage>
</organism>
<feature type="domain" description="AB hydrolase-1" evidence="1">
    <location>
        <begin position="48"/>
        <end position="225"/>
    </location>
</feature>
<proteinExistence type="predicted"/>